<dbReference type="EC" id="2.1.1.-" evidence="7"/>
<dbReference type="InterPro" id="IPR015507">
    <property type="entry name" value="rRNA-MeTfrase_E"/>
</dbReference>
<dbReference type="InterPro" id="IPR029063">
    <property type="entry name" value="SAM-dependent_MTases_sf"/>
</dbReference>
<dbReference type="SUPFAM" id="SSF53335">
    <property type="entry name" value="S-adenosyl-L-methionine-dependent methyltransferases"/>
    <property type="match status" value="1"/>
</dbReference>
<feature type="region of interest" description="Disordered" evidence="5">
    <location>
        <begin position="1"/>
        <end position="44"/>
    </location>
</feature>
<organism evidence="7">
    <name type="scientific">invertebrate metagenome</name>
    <dbReference type="NCBI Taxonomy" id="1711999"/>
    <lineage>
        <taxon>unclassified sequences</taxon>
        <taxon>metagenomes</taxon>
        <taxon>organismal metagenomes</taxon>
    </lineage>
</organism>
<dbReference type="EMBL" id="LR026963">
    <property type="protein sequence ID" value="VBB69119.1"/>
    <property type="molecule type" value="Genomic_DNA"/>
</dbReference>
<name>A0A484H5C0_9ZZZZ</name>
<keyword evidence="3 7" id="KW-0808">Transferase</keyword>
<dbReference type="GO" id="GO:0008650">
    <property type="term" value="F:rRNA (uridine-2'-O-)-methyltransferase activity"/>
    <property type="evidence" value="ECO:0007669"/>
    <property type="project" value="TreeGrafter"/>
</dbReference>
<evidence type="ECO:0000313" key="7">
    <source>
        <dbReference type="EMBL" id="VBB69119.1"/>
    </source>
</evidence>
<evidence type="ECO:0000259" key="6">
    <source>
        <dbReference type="Pfam" id="PF01728"/>
    </source>
</evidence>
<feature type="domain" description="Ribosomal RNA methyltransferase FtsJ" evidence="6">
    <location>
        <begin position="72"/>
        <end position="251"/>
    </location>
</feature>
<dbReference type="Gene3D" id="3.40.50.150">
    <property type="entry name" value="Vaccinia Virus protein VP39"/>
    <property type="match status" value="1"/>
</dbReference>
<dbReference type="Pfam" id="PF01728">
    <property type="entry name" value="FtsJ"/>
    <property type="match status" value="1"/>
</dbReference>
<dbReference type="InterPro" id="IPR050082">
    <property type="entry name" value="RNA_methyltr_RlmE"/>
</dbReference>
<dbReference type="InterPro" id="IPR002877">
    <property type="entry name" value="RNA_MeTrfase_FtsJ_dom"/>
</dbReference>
<evidence type="ECO:0000256" key="5">
    <source>
        <dbReference type="SAM" id="MobiDB-lite"/>
    </source>
</evidence>
<sequence length="254" mass="27181">MSGFSAKAESMANGGGGMTDIGPQSRKGHRASGARGGSRHHHDNSSASLSSILWLQRQFHDPYVAEARRLGYRSRAAFKLLDLDRKRRILKPGQQVVDLGAAPGGWSQVAVARVITDKLARGQVVSVDLNAWTAVPGATCLTYDFMAADSTSRLKQVLGGGKADVILSDMAPNTTGHQRTDHLRVLVLVEAAYAFALDVLSPGGAFVAKVLQSGAEPVLLADLKRHFTSVHHIKPPASRKESAEIYLVAQGLIR</sequence>
<keyword evidence="2 7" id="KW-0489">Methyltransferase</keyword>
<gene>
    <name evidence="7" type="ORF">RIEGSTA812A_PEG_592</name>
</gene>
<feature type="compositionally biased region" description="Basic residues" evidence="5">
    <location>
        <begin position="26"/>
        <end position="42"/>
    </location>
</feature>
<evidence type="ECO:0000256" key="1">
    <source>
        <dbReference type="ARBA" id="ARBA00022552"/>
    </source>
</evidence>
<dbReference type="AlphaFoldDB" id="A0A484H5C0"/>
<dbReference type="HAMAP" id="MF_01547">
    <property type="entry name" value="RNA_methyltr_E"/>
    <property type="match status" value="1"/>
</dbReference>
<keyword evidence="7" id="KW-0346">Stress response</keyword>
<protein>
    <submittedName>
        <fullName evidence="7">Heat shock protein FtsJ/RrmJ @ Ribosomal RNA large subunit methyltransferase E</fullName>
        <ecNumber evidence="7">2.1.1.-</ecNumber>
    </submittedName>
</protein>
<evidence type="ECO:0000256" key="3">
    <source>
        <dbReference type="ARBA" id="ARBA00022679"/>
    </source>
</evidence>
<dbReference type="PANTHER" id="PTHR10920:SF18">
    <property type="entry name" value="RRNA METHYLTRANSFERASE 2, MITOCHONDRIAL"/>
    <property type="match status" value="1"/>
</dbReference>
<proteinExistence type="inferred from homology"/>
<reference evidence="7" key="1">
    <citation type="submission" date="2018-10" db="EMBL/GenBank/DDBJ databases">
        <authorList>
            <person name="Gruber-Vodicka H."/>
            <person name="Jaeckle O."/>
        </authorList>
    </citation>
    <scope>NUCLEOTIDE SEQUENCE</scope>
</reference>
<dbReference type="PIRSF" id="PIRSF005461">
    <property type="entry name" value="23S_rRNA_mtase"/>
    <property type="match status" value="1"/>
</dbReference>
<evidence type="ECO:0000256" key="4">
    <source>
        <dbReference type="ARBA" id="ARBA00022691"/>
    </source>
</evidence>
<dbReference type="PANTHER" id="PTHR10920">
    <property type="entry name" value="RIBOSOMAL RNA METHYLTRANSFERASE"/>
    <property type="match status" value="1"/>
</dbReference>
<accession>A0A484H5C0</accession>
<evidence type="ECO:0000256" key="2">
    <source>
        <dbReference type="ARBA" id="ARBA00022603"/>
    </source>
</evidence>
<keyword evidence="4" id="KW-0949">S-adenosyl-L-methionine</keyword>
<keyword evidence="1" id="KW-0698">rRNA processing</keyword>